<evidence type="ECO:0000256" key="2">
    <source>
        <dbReference type="SAM" id="Phobius"/>
    </source>
</evidence>
<feature type="transmembrane region" description="Helical" evidence="2">
    <location>
        <begin position="74"/>
        <end position="93"/>
    </location>
</feature>
<dbReference type="Proteomes" id="UP000233551">
    <property type="component" value="Unassembled WGS sequence"/>
</dbReference>
<protein>
    <submittedName>
        <fullName evidence="3">Uncharacterized protein</fullName>
    </submittedName>
</protein>
<gene>
    <name evidence="3" type="ORF">CRG98_035914</name>
</gene>
<name>A0A2I0IIA4_PUNGR</name>
<organism evidence="3 4">
    <name type="scientific">Punica granatum</name>
    <name type="common">Pomegranate</name>
    <dbReference type="NCBI Taxonomy" id="22663"/>
    <lineage>
        <taxon>Eukaryota</taxon>
        <taxon>Viridiplantae</taxon>
        <taxon>Streptophyta</taxon>
        <taxon>Embryophyta</taxon>
        <taxon>Tracheophyta</taxon>
        <taxon>Spermatophyta</taxon>
        <taxon>Magnoliopsida</taxon>
        <taxon>eudicotyledons</taxon>
        <taxon>Gunneridae</taxon>
        <taxon>Pentapetalae</taxon>
        <taxon>rosids</taxon>
        <taxon>malvids</taxon>
        <taxon>Myrtales</taxon>
        <taxon>Lythraceae</taxon>
        <taxon>Punica</taxon>
    </lineage>
</organism>
<proteinExistence type="predicted"/>
<feature type="region of interest" description="Disordered" evidence="1">
    <location>
        <begin position="1"/>
        <end position="25"/>
    </location>
</feature>
<reference evidence="3 4" key="1">
    <citation type="submission" date="2017-11" db="EMBL/GenBank/DDBJ databases">
        <title>De-novo sequencing of pomegranate (Punica granatum L.) genome.</title>
        <authorList>
            <person name="Akparov Z."/>
            <person name="Amiraslanov A."/>
            <person name="Hajiyeva S."/>
            <person name="Abbasov M."/>
            <person name="Kaur K."/>
            <person name="Hamwieh A."/>
            <person name="Solovyev V."/>
            <person name="Salamov A."/>
            <person name="Braich B."/>
            <person name="Kosarev P."/>
            <person name="Mahmoud A."/>
            <person name="Hajiyev E."/>
            <person name="Babayeva S."/>
            <person name="Izzatullayeva V."/>
            <person name="Mammadov A."/>
            <person name="Mammadov A."/>
            <person name="Sharifova S."/>
            <person name="Ojaghi J."/>
            <person name="Eynullazada K."/>
            <person name="Bayramov B."/>
            <person name="Abdulazimova A."/>
            <person name="Shahmuradov I."/>
        </authorList>
    </citation>
    <scope>NUCLEOTIDE SEQUENCE [LARGE SCALE GENOMIC DNA]</scope>
    <source>
        <strain evidence="4">cv. AG2017</strain>
        <tissue evidence="3">Leaf</tissue>
    </source>
</reference>
<evidence type="ECO:0000313" key="4">
    <source>
        <dbReference type="Proteomes" id="UP000233551"/>
    </source>
</evidence>
<evidence type="ECO:0000313" key="3">
    <source>
        <dbReference type="EMBL" id="PKI43715.1"/>
    </source>
</evidence>
<keyword evidence="2" id="KW-1133">Transmembrane helix</keyword>
<dbReference type="EMBL" id="PGOL01002996">
    <property type="protein sequence ID" value="PKI43715.1"/>
    <property type="molecule type" value="Genomic_DNA"/>
</dbReference>
<accession>A0A2I0IIA4</accession>
<evidence type="ECO:0000256" key="1">
    <source>
        <dbReference type="SAM" id="MobiDB-lite"/>
    </source>
</evidence>
<sequence>MDFPNGTSDQELLSSSPGPGRPGCLPVRPFFSEDGGYPFSWLVKLESLSPLSGRDRRGKRRAGRAWYQRRRVKAVVAVIGMLACFFIVDWLMLLRLQDHNIEIEDFEVIGNSSSSSSNSSKVPPPIK</sequence>
<keyword evidence="2" id="KW-0812">Transmembrane</keyword>
<feature type="compositionally biased region" description="Polar residues" evidence="1">
    <location>
        <begin position="1"/>
        <end position="17"/>
    </location>
</feature>
<dbReference type="AlphaFoldDB" id="A0A2I0IIA4"/>
<keyword evidence="2" id="KW-0472">Membrane</keyword>
<keyword evidence="4" id="KW-1185">Reference proteome</keyword>
<feature type="non-terminal residue" evidence="3">
    <location>
        <position position="127"/>
    </location>
</feature>
<comment type="caution">
    <text evidence="3">The sequence shown here is derived from an EMBL/GenBank/DDBJ whole genome shotgun (WGS) entry which is preliminary data.</text>
</comment>